<dbReference type="SUPFAM" id="SSF51735">
    <property type="entry name" value="NAD(P)-binding Rossmann-fold domains"/>
    <property type="match status" value="1"/>
</dbReference>
<organism evidence="4 5">
    <name type="scientific">Paralimibaculum aggregatum</name>
    <dbReference type="NCBI Taxonomy" id="3036245"/>
    <lineage>
        <taxon>Bacteria</taxon>
        <taxon>Pseudomonadati</taxon>
        <taxon>Pseudomonadota</taxon>
        <taxon>Alphaproteobacteria</taxon>
        <taxon>Rhodobacterales</taxon>
        <taxon>Paracoccaceae</taxon>
        <taxon>Paralimibaculum</taxon>
    </lineage>
</organism>
<keyword evidence="2" id="KW-0520">NAD</keyword>
<evidence type="ECO:0000256" key="1">
    <source>
        <dbReference type="ARBA" id="ARBA00023002"/>
    </source>
</evidence>
<protein>
    <submittedName>
        <fullName evidence="4">D-2-hydroxyacid dehydrogenase</fullName>
    </submittedName>
</protein>
<dbReference type="RefSeq" id="WP_285673014.1">
    <property type="nucleotide sequence ID" value="NZ_BSYI01000029.1"/>
</dbReference>
<dbReference type="PANTHER" id="PTHR43333">
    <property type="entry name" value="2-HACID_DH_C DOMAIN-CONTAINING PROTEIN"/>
    <property type="match status" value="1"/>
</dbReference>
<evidence type="ECO:0000256" key="2">
    <source>
        <dbReference type="ARBA" id="ARBA00023027"/>
    </source>
</evidence>
<dbReference type="Proteomes" id="UP001239909">
    <property type="component" value="Unassembled WGS sequence"/>
</dbReference>
<dbReference type="Gene3D" id="3.40.50.720">
    <property type="entry name" value="NAD(P)-binding Rossmann-like Domain"/>
    <property type="match status" value="2"/>
</dbReference>
<dbReference type="EMBL" id="BSYI01000029">
    <property type="protein sequence ID" value="GMG84072.1"/>
    <property type="molecule type" value="Genomic_DNA"/>
</dbReference>
<dbReference type="InterPro" id="IPR036291">
    <property type="entry name" value="NAD(P)-bd_dom_sf"/>
</dbReference>
<name>A0ABQ6LM89_9RHOB</name>
<gene>
    <name evidence="4" type="ORF">LNKW23_32860</name>
</gene>
<evidence type="ECO:0000313" key="4">
    <source>
        <dbReference type="EMBL" id="GMG84072.1"/>
    </source>
</evidence>
<dbReference type="PANTHER" id="PTHR43333:SF1">
    <property type="entry name" value="D-ISOMER SPECIFIC 2-HYDROXYACID DEHYDROGENASE NAD-BINDING DOMAIN-CONTAINING PROTEIN"/>
    <property type="match status" value="1"/>
</dbReference>
<proteinExistence type="predicted"/>
<dbReference type="Pfam" id="PF02826">
    <property type="entry name" value="2-Hacid_dh_C"/>
    <property type="match status" value="1"/>
</dbReference>
<evidence type="ECO:0000259" key="3">
    <source>
        <dbReference type="Pfam" id="PF02826"/>
    </source>
</evidence>
<keyword evidence="1" id="KW-0560">Oxidoreductase</keyword>
<comment type="caution">
    <text evidence="4">The sequence shown here is derived from an EMBL/GenBank/DDBJ whole genome shotgun (WGS) entry which is preliminary data.</text>
</comment>
<keyword evidence="5" id="KW-1185">Reference proteome</keyword>
<feature type="domain" description="D-isomer specific 2-hydroxyacid dehydrogenase NAD-binding" evidence="3">
    <location>
        <begin position="112"/>
        <end position="284"/>
    </location>
</feature>
<evidence type="ECO:0000313" key="5">
    <source>
        <dbReference type="Proteomes" id="UP001239909"/>
    </source>
</evidence>
<dbReference type="InterPro" id="IPR029753">
    <property type="entry name" value="D-isomer_DH_CS"/>
</dbReference>
<accession>A0ABQ6LM89</accession>
<dbReference type="PROSITE" id="PS00671">
    <property type="entry name" value="D_2_HYDROXYACID_DH_3"/>
    <property type="match status" value="1"/>
</dbReference>
<reference evidence="4 5" key="1">
    <citation type="submission" date="2023-04" db="EMBL/GenBank/DDBJ databases">
        <title>Marinoamorphus aggregata gen. nov., sp. Nov., isolate from tissue of brittle star Ophioplocus japonicus.</title>
        <authorList>
            <person name="Kawano K."/>
            <person name="Sawayama S."/>
            <person name="Nakagawa S."/>
        </authorList>
    </citation>
    <scope>NUCLEOTIDE SEQUENCE [LARGE SCALE GENOMIC DNA]</scope>
    <source>
        <strain evidence="4 5">NKW23</strain>
    </source>
</reference>
<dbReference type="InterPro" id="IPR006140">
    <property type="entry name" value="D-isomer_DH_NAD-bd"/>
</dbReference>
<sequence>MSAAPVLIYAEEAAEIAAHLAARLPGERLLPVTGPAGLGAALAETPEIAFTIKARSLPEADHRRVLGAPSLRWFQVGGSGYEHVAGHWDPARVTVTNCVGVLAPFLAETCIGAIIALNNGLIAYRDRQKARRWEGILFRPIAGQVLVVVGAGAIGGELARRAAALGMRVIAIRRSGAPVPGAAEVRPPDALRASLAEADVVSVHLRLSPETAGMFGASLFAAMKPGAMFLNTARGGHVVEADLVAALASGQLRGAYLDVTETEPLPPESPLWDVPNLLISPHSADSVADWPLRFADLFTENLGRWRAGEPLRNVVAG</sequence>
<dbReference type="CDD" id="cd05300">
    <property type="entry name" value="2-Hacid_dh_1"/>
    <property type="match status" value="1"/>
</dbReference>